<dbReference type="Gene3D" id="1.10.260.40">
    <property type="entry name" value="lambda repressor-like DNA-binding domains"/>
    <property type="match status" value="1"/>
</dbReference>
<keyword evidence="3" id="KW-1185">Reference proteome</keyword>
<dbReference type="SUPFAM" id="SSF47413">
    <property type="entry name" value="lambda repressor-like DNA-binding domains"/>
    <property type="match status" value="1"/>
</dbReference>
<dbReference type="InterPro" id="IPR010982">
    <property type="entry name" value="Lambda_DNA-bd_dom_sf"/>
</dbReference>
<name>A0ABN2LBJ3_9MICO</name>
<reference evidence="2 3" key="1">
    <citation type="journal article" date="2019" name="Int. J. Syst. Evol. Microbiol.">
        <title>The Global Catalogue of Microorganisms (GCM) 10K type strain sequencing project: providing services to taxonomists for standard genome sequencing and annotation.</title>
        <authorList>
            <consortium name="The Broad Institute Genomics Platform"/>
            <consortium name="The Broad Institute Genome Sequencing Center for Infectious Disease"/>
            <person name="Wu L."/>
            <person name="Ma J."/>
        </authorList>
    </citation>
    <scope>NUCLEOTIDE SEQUENCE [LARGE SCALE GENOMIC DNA]</scope>
    <source>
        <strain evidence="2 3">JCM 15592</strain>
    </source>
</reference>
<gene>
    <name evidence="2" type="ORF">GCM10009811_03990</name>
</gene>
<dbReference type="SMART" id="SM00530">
    <property type="entry name" value="HTH_XRE"/>
    <property type="match status" value="1"/>
</dbReference>
<dbReference type="RefSeq" id="WP_344080501.1">
    <property type="nucleotide sequence ID" value="NZ_BAAAPO010000006.1"/>
</dbReference>
<comment type="caution">
    <text evidence="2">The sequence shown here is derived from an EMBL/GenBank/DDBJ whole genome shotgun (WGS) entry which is preliminary data.</text>
</comment>
<evidence type="ECO:0000259" key="1">
    <source>
        <dbReference type="PROSITE" id="PS50943"/>
    </source>
</evidence>
<accession>A0ABN2LBJ3</accession>
<dbReference type="Pfam" id="PF01381">
    <property type="entry name" value="HTH_3"/>
    <property type="match status" value="1"/>
</dbReference>
<evidence type="ECO:0000313" key="3">
    <source>
        <dbReference type="Proteomes" id="UP001499938"/>
    </source>
</evidence>
<dbReference type="InterPro" id="IPR017507">
    <property type="entry name" value="Tscrpt_reg_HipB-like"/>
</dbReference>
<evidence type="ECO:0000313" key="2">
    <source>
        <dbReference type="EMBL" id="GAA1781773.1"/>
    </source>
</evidence>
<proteinExistence type="predicted"/>
<sequence>MSDWATLVSARREELRLRQRELAALAGVSERFVREVESGKQTVRVDKPMDLLDVLGLELSVVPRTTP</sequence>
<dbReference type="EMBL" id="BAAAPO010000006">
    <property type="protein sequence ID" value="GAA1781773.1"/>
    <property type="molecule type" value="Genomic_DNA"/>
</dbReference>
<dbReference type="PROSITE" id="PS50943">
    <property type="entry name" value="HTH_CROC1"/>
    <property type="match status" value="1"/>
</dbReference>
<protein>
    <recommendedName>
        <fullName evidence="1">HTH cro/C1-type domain-containing protein</fullName>
    </recommendedName>
</protein>
<dbReference type="InterPro" id="IPR001387">
    <property type="entry name" value="Cro/C1-type_HTH"/>
</dbReference>
<dbReference type="Proteomes" id="UP001499938">
    <property type="component" value="Unassembled WGS sequence"/>
</dbReference>
<dbReference type="NCBIfam" id="TIGR03070">
    <property type="entry name" value="couple_hipB"/>
    <property type="match status" value="1"/>
</dbReference>
<feature type="domain" description="HTH cro/C1-type" evidence="1">
    <location>
        <begin position="8"/>
        <end position="62"/>
    </location>
</feature>
<organism evidence="2 3">
    <name type="scientific">Nostocoides veronense</name>
    <dbReference type="NCBI Taxonomy" id="330836"/>
    <lineage>
        <taxon>Bacteria</taxon>
        <taxon>Bacillati</taxon>
        <taxon>Actinomycetota</taxon>
        <taxon>Actinomycetes</taxon>
        <taxon>Micrococcales</taxon>
        <taxon>Intrasporangiaceae</taxon>
        <taxon>Nostocoides</taxon>
    </lineage>
</organism>